<dbReference type="Proteomes" id="UP001220964">
    <property type="component" value="Unassembled WGS sequence"/>
</dbReference>
<reference evidence="1" key="1">
    <citation type="submission" date="2023-03" db="EMBL/GenBank/DDBJ databases">
        <title>Multiphase analysis and comparison of six strains from genera Psychromarinibacter, Lutimaribacter, and Maritimibacter, including a novel species: Psychromarinibacter sediminicola sp. nov.</title>
        <authorList>
            <person name="Wang Y.-H."/>
            <person name="Ye M.-Q."/>
            <person name="Du Z.-J."/>
        </authorList>
    </citation>
    <scope>NUCLEOTIDE SEQUENCE</scope>
    <source>
        <strain evidence="1">C21-152</strain>
    </source>
</reference>
<dbReference type="InterPro" id="IPR049245">
    <property type="entry name" value="DUF6880"/>
</dbReference>
<dbReference type="Pfam" id="PF21810">
    <property type="entry name" value="DUF6880"/>
    <property type="match status" value="1"/>
</dbReference>
<name>A0AAE3TC76_9RHOB</name>
<dbReference type="AlphaFoldDB" id="A0AAE3TC76"/>
<keyword evidence="2" id="KW-1185">Reference proteome</keyword>
<organism evidence="1 2">
    <name type="scientific">Psychromarinibacter sediminicola</name>
    <dbReference type="NCBI Taxonomy" id="3033385"/>
    <lineage>
        <taxon>Bacteria</taxon>
        <taxon>Pseudomonadati</taxon>
        <taxon>Pseudomonadota</taxon>
        <taxon>Alphaproteobacteria</taxon>
        <taxon>Rhodobacterales</taxon>
        <taxon>Paracoccaceae</taxon>
        <taxon>Psychromarinibacter</taxon>
    </lineage>
</organism>
<accession>A0AAE3TC76</accession>
<proteinExistence type="predicted"/>
<comment type="caution">
    <text evidence="1">The sequence shown here is derived from an EMBL/GenBank/DDBJ whole genome shotgun (WGS) entry which is preliminary data.</text>
</comment>
<evidence type="ECO:0000313" key="1">
    <source>
        <dbReference type="EMBL" id="MDF0603669.1"/>
    </source>
</evidence>
<sequence length="235" mass="26357">MDAFIAQYEPKTRRVPAIAARIAARLLAANRAEEALTTLEDADTDARRELHPDWHRVRLDVLEALGRAEEAQAARWASFEKTLSEEDLRAYLKRLPDFDDLEAEERALDHAMGYASVHSALAFLVNWPAPERAAALVLDRAGELDGDFYEVLTPASEVLSAKHPLTATVLLRAMIDFSLDRARSKHYRHAARHFLAGESLAGQIGDYGNIETHATFIARLRKKHGRKHASWSLVD</sequence>
<dbReference type="EMBL" id="JARGYC010000116">
    <property type="protein sequence ID" value="MDF0603669.1"/>
    <property type="molecule type" value="Genomic_DNA"/>
</dbReference>
<gene>
    <name evidence="1" type="ORF">P1J78_23355</name>
</gene>
<evidence type="ECO:0000313" key="2">
    <source>
        <dbReference type="Proteomes" id="UP001220964"/>
    </source>
</evidence>
<protein>
    <submittedName>
        <fullName evidence="1">Uncharacterized protein</fullName>
    </submittedName>
</protein>